<feature type="chain" id="PRO_5016944639" evidence="1">
    <location>
        <begin position="26"/>
        <end position="340"/>
    </location>
</feature>
<protein>
    <submittedName>
        <fullName evidence="2">Uncharacterized protein</fullName>
    </submittedName>
</protein>
<dbReference type="EMBL" id="LT991977">
    <property type="protein sequence ID" value="SPK74544.1"/>
    <property type="molecule type" value="Genomic_DNA"/>
</dbReference>
<gene>
    <name evidence="2" type="ORF">CT19425_MP20254</name>
</gene>
<reference evidence="2 3" key="1">
    <citation type="submission" date="2018-01" db="EMBL/GenBank/DDBJ databases">
        <authorList>
            <person name="Gaut B.S."/>
            <person name="Morton B.R."/>
            <person name="Clegg M.T."/>
            <person name="Duvall M.R."/>
        </authorList>
    </citation>
    <scope>NUCLEOTIDE SEQUENCE [LARGE SCALE GENOMIC DNA]</scope>
    <source>
        <strain evidence="2">Cupriavidus taiwanensis LMG 19425</strain>
        <plasmid evidence="3">Plasmid ii</plasmid>
    </source>
</reference>
<dbReference type="AlphaFoldDB" id="A0A375IIG6"/>
<evidence type="ECO:0000256" key="1">
    <source>
        <dbReference type="SAM" id="SignalP"/>
    </source>
</evidence>
<name>A0A375IIG6_9BURK</name>
<keyword evidence="2" id="KW-0614">Plasmid</keyword>
<accession>A0A375IIG6</accession>
<dbReference type="Proteomes" id="UP000255505">
    <property type="component" value="Plasmid II"/>
</dbReference>
<keyword evidence="1" id="KW-0732">Signal</keyword>
<evidence type="ECO:0000313" key="3">
    <source>
        <dbReference type="Proteomes" id="UP000255505"/>
    </source>
</evidence>
<geneLocation type="plasmid" evidence="2">
    <name>II</name>
</geneLocation>
<evidence type="ECO:0000313" key="2">
    <source>
        <dbReference type="EMBL" id="SPK74544.1"/>
    </source>
</evidence>
<feature type="signal peptide" evidence="1">
    <location>
        <begin position="1"/>
        <end position="25"/>
    </location>
</feature>
<organism evidence="2 3">
    <name type="scientific">Cupriavidus taiwanensis</name>
    <dbReference type="NCBI Taxonomy" id="164546"/>
    <lineage>
        <taxon>Bacteria</taxon>
        <taxon>Pseudomonadati</taxon>
        <taxon>Pseudomonadota</taxon>
        <taxon>Betaproteobacteria</taxon>
        <taxon>Burkholderiales</taxon>
        <taxon>Burkholderiaceae</taxon>
        <taxon>Cupriavidus</taxon>
    </lineage>
</organism>
<proteinExistence type="predicted"/>
<sequence>MTTYMRNKNAIIPIASCAGASQAGAECGAGQSRTGRDVKTEVQQIRQAGLVACAATFVALFVGLSPQPAGAQGMAVLPGTGGIAQAAASQVQAAAAAVLCNAPWFRSGSHVQMEGDGVMPMSIRMTLREVQRSPTGCRAQLEVNSKSALSALMGPPVITNQVHEVVIERSAPEAQTSIESQHAVINARARYARMYGEAAFRGKGVFNYAGLDLREGTTLEGEVFRSSVSLKVYPLGSDEAVSTMDAQRATIHIGSRHVGRLQMIDTLMGRKECQPISYDKRTSLGPLMIGGELVQVEPTVMHVTDWYCPAEAFVLRTEVRQDDKVQRVDVTALERDTQAP</sequence>